<gene>
    <name evidence="1" type="ORF">LOK49_LG13G02586</name>
</gene>
<comment type="caution">
    <text evidence="1">The sequence shown here is derived from an EMBL/GenBank/DDBJ whole genome shotgun (WGS) entry which is preliminary data.</text>
</comment>
<evidence type="ECO:0000313" key="1">
    <source>
        <dbReference type="EMBL" id="KAI7987329.1"/>
    </source>
</evidence>
<name>A0ACC0FFM2_9ERIC</name>
<keyword evidence="1" id="KW-0418">Kinase</keyword>
<keyword evidence="2" id="KW-1185">Reference proteome</keyword>
<accession>A0ACC0FFM2</accession>
<proteinExistence type="predicted"/>
<sequence length="371" mass="40274">MLILLLLFTFLSPSFTSVDSFNFSFPSFDSEGCTNGGNLICSGSATASNGTLNVTSDHQQQQPRDPPPTNQIGRVLYKYPVIGWPAYICTTFSIRILTDPNSEGAGDGMAFVLAQDAAPSPPNSFGSFLGIFDQSTQGVVHQLAIEFDTYKNEFDPDDNHIAIDTVSVENPVAVKSLNSTGINLKSGREITVRVEYDGWTKNLQIYVGYNGDPLVSFLNNTMKLQHKVPSSVYVGFTAATGNNLGVKLAVPVISGLLFLAILALPFVLRALRIQRERLARKVDIEMMIAAANGPRLFPYKKLSKATRNFSKDNLLGTGGFGSVYKGVMSKPPTTIAVKKINATSKQGFLAFHFPIINTGNTAFILIGLMLR</sequence>
<keyword evidence="1" id="KW-0675">Receptor</keyword>
<reference evidence="1 2" key="1">
    <citation type="journal article" date="2022" name="Plant J.">
        <title>Chromosome-level genome of Camellia lanceoleosa provides a valuable resource for understanding genome evolution and self-incompatibility.</title>
        <authorList>
            <person name="Gong W."/>
            <person name="Xiao S."/>
            <person name="Wang L."/>
            <person name="Liao Z."/>
            <person name="Chang Y."/>
            <person name="Mo W."/>
            <person name="Hu G."/>
            <person name="Li W."/>
            <person name="Zhao G."/>
            <person name="Zhu H."/>
            <person name="Hu X."/>
            <person name="Ji K."/>
            <person name="Xiang X."/>
            <person name="Song Q."/>
            <person name="Yuan D."/>
            <person name="Jin S."/>
            <person name="Zhang L."/>
        </authorList>
    </citation>
    <scope>NUCLEOTIDE SEQUENCE [LARGE SCALE GENOMIC DNA]</scope>
    <source>
        <strain evidence="1">SQ_2022a</strain>
    </source>
</reference>
<dbReference type="Proteomes" id="UP001060215">
    <property type="component" value="Chromosome 14"/>
</dbReference>
<evidence type="ECO:0000313" key="2">
    <source>
        <dbReference type="Proteomes" id="UP001060215"/>
    </source>
</evidence>
<keyword evidence="1" id="KW-0808">Transferase</keyword>
<organism evidence="1 2">
    <name type="scientific">Camellia lanceoleosa</name>
    <dbReference type="NCBI Taxonomy" id="1840588"/>
    <lineage>
        <taxon>Eukaryota</taxon>
        <taxon>Viridiplantae</taxon>
        <taxon>Streptophyta</taxon>
        <taxon>Embryophyta</taxon>
        <taxon>Tracheophyta</taxon>
        <taxon>Spermatophyta</taxon>
        <taxon>Magnoliopsida</taxon>
        <taxon>eudicotyledons</taxon>
        <taxon>Gunneridae</taxon>
        <taxon>Pentapetalae</taxon>
        <taxon>asterids</taxon>
        <taxon>Ericales</taxon>
        <taxon>Theaceae</taxon>
        <taxon>Camellia</taxon>
    </lineage>
</organism>
<dbReference type="EMBL" id="CM045771">
    <property type="protein sequence ID" value="KAI7987329.1"/>
    <property type="molecule type" value="Genomic_DNA"/>
</dbReference>
<protein>
    <submittedName>
        <fullName evidence="1">L-type lectin-domain containing receptor kinase S.5</fullName>
    </submittedName>
</protein>